<dbReference type="EMBL" id="CP039350">
    <property type="protein sequence ID" value="QCD96582.1"/>
    <property type="molecule type" value="Genomic_DNA"/>
</dbReference>
<proteinExistence type="predicted"/>
<dbReference type="Proteomes" id="UP000501690">
    <property type="component" value="Linkage Group LG6"/>
</dbReference>
<evidence type="ECO:0000313" key="1">
    <source>
        <dbReference type="EMBL" id="QCD96582.1"/>
    </source>
</evidence>
<sequence>MLLKLAIRAEQMSEDLSQLMKDKAMEATLEKLMKTIVEQMDEMIMLRSMSQRMEQLSTDVNKYNDAHSNMSTDGHINFAKDVADEEIEDSHTYISTDGYVDDAQCKYKVLSIDDDMSIDDLFKEKSCENNTMEEPSAVEEPTIFEDLVEASTIATDLVNDEAAYSTTSSADFSSQGEIMRITDDLVNHSNAFDDAQIQLKPYTPHIKERRKVVAKGKEVRLIFF</sequence>
<protein>
    <submittedName>
        <fullName evidence="1">Uncharacterized protein</fullName>
    </submittedName>
</protein>
<dbReference type="AlphaFoldDB" id="A0A4D6M5K8"/>
<accession>A0A4D6M5K8</accession>
<name>A0A4D6M5K8_VIGUN</name>
<keyword evidence="2" id="KW-1185">Reference proteome</keyword>
<evidence type="ECO:0000313" key="2">
    <source>
        <dbReference type="Proteomes" id="UP000501690"/>
    </source>
</evidence>
<gene>
    <name evidence="1" type="ORF">DEO72_LG6g1288</name>
</gene>
<organism evidence="1 2">
    <name type="scientific">Vigna unguiculata</name>
    <name type="common">Cowpea</name>
    <dbReference type="NCBI Taxonomy" id="3917"/>
    <lineage>
        <taxon>Eukaryota</taxon>
        <taxon>Viridiplantae</taxon>
        <taxon>Streptophyta</taxon>
        <taxon>Embryophyta</taxon>
        <taxon>Tracheophyta</taxon>
        <taxon>Spermatophyta</taxon>
        <taxon>Magnoliopsida</taxon>
        <taxon>eudicotyledons</taxon>
        <taxon>Gunneridae</taxon>
        <taxon>Pentapetalae</taxon>
        <taxon>rosids</taxon>
        <taxon>fabids</taxon>
        <taxon>Fabales</taxon>
        <taxon>Fabaceae</taxon>
        <taxon>Papilionoideae</taxon>
        <taxon>50 kb inversion clade</taxon>
        <taxon>NPAAA clade</taxon>
        <taxon>indigoferoid/millettioid clade</taxon>
        <taxon>Phaseoleae</taxon>
        <taxon>Vigna</taxon>
    </lineage>
</organism>
<reference evidence="1 2" key="1">
    <citation type="submission" date="2019-04" db="EMBL/GenBank/DDBJ databases">
        <title>An improved genome assembly and genetic linkage map for asparagus bean, Vigna unguiculata ssp. sesquipedialis.</title>
        <authorList>
            <person name="Xia Q."/>
            <person name="Zhang R."/>
            <person name="Dong Y."/>
        </authorList>
    </citation>
    <scope>NUCLEOTIDE SEQUENCE [LARGE SCALE GENOMIC DNA]</scope>
    <source>
        <tissue evidence="1">Leaf</tissue>
    </source>
</reference>